<evidence type="ECO:0000256" key="6">
    <source>
        <dbReference type="ARBA" id="ARBA00022741"/>
    </source>
</evidence>
<evidence type="ECO:0000256" key="3">
    <source>
        <dbReference type="ARBA" id="ARBA00012937"/>
    </source>
</evidence>
<dbReference type="PROSITE" id="PS00181">
    <property type="entry name" value="GLNA_ATP"/>
    <property type="match status" value="1"/>
</dbReference>
<evidence type="ECO:0000256" key="10">
    <source>
        <dbReference type="RuleBase" id="RU000384"/>
    </source>
</evidence>
<dbReference type="FunFam" id="3.30.590.10:FF:000011">
    <property type="entry name" value="Glutamine synthetase"/>
    <property type="match status" value="1"/>
</dbReference>
<dbReference type="InterPro" id="IPR050292">
    <property type="entry name" value="Glutamine_Synthetase"/>
</dbReference>
<dbReference type="InterPro" id="IPR008146">
    <property type="entry name" value="Gln_synth_cat_dom"/>
</dbReference>
<dbReference type="EC" id="6.3.1.2" evidence="3 11"/>
<dbReference type="InterPro" id="IPR014746">
    <property type="entry name" value="Gln_synth/guanido_kin_cat_dom"/>
</dbReference>
<dbReference type="Gene3D" id="3.10.20.70">
    <property type="entry name" value="Glutamine synthetase, N-terminal domain"/>
    <property type="match status" value="1"/>
</dbReference>
<dbReference type="AlphaFoldDB" id="A0A813GDC6"/>
<dbReference type="GO" id="GO:0006542">
    <property type="term" value="P:glutamine biosynthetic process"/>
    <property type="evidence" value="ECO:0007669"/>
    <property type="project" value="InterPro"/>
</dbReference>
<accession>A0A813GDC6</accession>
<dbReference type="PROSITE" id="PS51986">
    <property type="entry name" value="GS_BETA_GRASP"/>
    <property type="match status" value="1"/>
</dbReference>
<evidence type="ECO:0000256" key="8">
    <source>
        <dbReference type="ARBA" id="ARBA00049436"/>
    </source>
</evidence>
<dbReference type="PANTHER" id="PTHR20852">
    <property type="entry name" value="GLUTAMINE SYNTHETASE"/>
    <property type="match status" value="1"/>
</dbReference>
<keyword evidence="16" id="KW-1185">Reference proteome</keyword>
<evidence type="ECO:0000259" key="14">
    <source>
        <dbReference type="PROSITE" id="PS51987"/>
    </source>
</evidence>
<dbReference type="GO" id="GO:0005524">
    <property type="term" value="F:ATP binding"/>
    <property type="evidence" value="ECO:0007669"/>
    <property type="project" value="UniProtKB-KW"/>
</dbReference>
<dbReference type="PANTHER" id="PTHR20852:SF57">
    <property type="entry name" value="GLUTAMINE SYNTHETASE 2 CYTOPLASMIC"/>
    <property type="match status" value="1"/>
</dbReference>
<dbReference type="SUPFAM" id="SSF54919">
    <property type="entry name" value="Nucleoside diphosphate kinase, NDK"/>
    <property type="match status" value="1"/>
</dbReference>
<dbReference type="PROSITE" id="PS51987">
    <property type="entry name" value="GS_CATALYTIC"/>
    <property type="match status" value="1"/>
</dbReference>
<keyword evidence="6 11" id="KW-0547">Nucleotide-binding</keyword>
<dbReference type="GO" id="GO:0005737">
    <property type="term" value="C:cytoplasm"/>
    <property type="evidence" value="ECO:0007669"/>
    <property type="project" value="UniProtKB-SubCell"/>
</dbReference>
<evidence type="ECO:0000256" key="4">
    <source>
        <dbReference type="ARBA" id="ARBA00022490"/>
    </source>
</evidence>
<gene>
    <name evidence="15" type="ORF">PGLA1383_LOCUS40342</name>
</gene>
<dbReference type="InterPro" id="IPR027303">
    <property type="entry name" value="Gln_synth_gly_rich_site"/>
</dbReference>
<feature type="domain" description="GS catalytic" evidence="14">
    <location>
        <begin position="416"/>
        <end position="778"/>
    </location>
</feature>
<sequence>MGKRGWNQEPREELGSEKVLGFYGHHPTRPFCEFSNFYWHDFEFTLPEFARRQGFDSVVRCETSEKAIMLTKAALMGDLNTFIEIKASQDPSSTKALGRRVKPFDARLWDDRVQEVAFQVVLQKFASSELLKEKLLSTGDKIIAEAAPNDRIWGIGMDCSDPRLQDPAQWQGQNILGSALMRARTDLRSRADAKATMAEDKRVDPATGDTVTFKELSAAYAKKYKNNEIKDYWEDECKPPVRERKPRVKRAAKEDDAKPEPKAKAKAKAKAEPKAKAKAKAEPNAKAKAAAKSVERDPDEGLAPVKGFPSGKDAGAGALAKLKTFTKCVLAEYVWLDAKQVPRSKTMTMTSRPSKVSDLRVWNYDGSSTEQADGHNSEVLLKPRAIFNDPFRGPPHVLVMADCWNAWDDKPAIGNTRAECAANMTKYKQLDPWFGIEQEYTLMVPGKVGEKATVPLGFNKDGSAPAPQGPYYTSAGFGVAIGRPIADEHYTMCMEAGVKISGINAEVMPGQWEYQIGPCRGVEIGDHMTMARYIMLRVTEKHGVVCSIDPKPAEGDWNGAGCHTNFSTTAMRAKGGYEVIIKVCEAFGKVVKQHIQDYGEDNDKRLTGKHETCDINTFKYGVANRAASIRIPRDAEKDGRGYMEDRRPGANCDPYRVCNRIIITTGECMDQDIVTGGGAKHAAFVFIKPHAVYDKVKDLVKEKLAEHGITIKSEGQIKAETIDKKKLIDVHYGAIAAKAVSMKPSELTVQDKAQKEFETQFGVAWSKVMEEGLVYNAMDAAKKLGIAGDELGEKYDKLKKGETIIKFGGGFYCGKVDDIYVINGFYMSMRGKFTAKGTSIYYYEVEWPADKLAWSDFRGKVLGGTDPATAPGSSLRNIVYSKWEELGLQAQPDTGDNGVHASASPFEALAERCNWLRASIGRDFFGQALLASDIPIKTIRDWSQDPSVEFEGGKKSLFDLLEDLDGTEVLKKVKAIAAANQ</sequence>
<dbReference type="SUPFAM" id="SSF143990">
    <property type="entry name" value="YbiA-like"/>
    <property type="match status" value="1"/>
</dbReference>
<dbReference type="OMA" id="ERSPRMM"/>
<dbReference type="InterPro" id="IPR012816">
    <property type="entry name" value="NADAR"/>
</dbReference>
<dbReference type="EMBL" id="CAJNNV010028099">
    <property type="protein sequence ID" value="CAE8623009.1"/>
    <property type="molecule type" value="Genomic_DNA"/>
</dbReference>
<dbReference type="InterPro" id="IPR036850">
    <property type="entry name" value="NDK-like_dom_sf"/>
</dbReference>
<evidence type="ECO:0000313" key="16">
    <source>
        <dbReference type="Proteomes" id="UP000654075"/>
    </source>
</evidence>
<dbReference type="OrthoDB" id="1936100at2759"/>
<dbReference type="Gene3D" id="1.10.357.40">
    <property type="entry name" value="YbiA-like"/>
    <property type="match status" value="1"/>
</dbReference>
<feature type="domain" description="GS beta-grasp" evidence="13">
    <location>
        <begin position="329"/>
        <end position="410"/>
    </location>
</feature>
<evidence type="ECO:0000256" key="11">
    <source>
        <dbReference type="RuleBase" id="RU004356"/>
    </source>
</evidence>
<dbReference type="InterPro" id="IPR008147">
    <property type="entry name" value="Gln_synt_N"/>
</dbReference>
<dbReference type="SUPFAM" id="SSF54368">
    <property type="entry name" value="Glutamine synthetase, N-terminal domain"/>
    <property type="match status" value="1"/>
</dbReference>
<comment type="similarity">
    <text evidence="2 9 10">Belongs to the glutamine synthetase family.</text>
</comment>
<dbReference type="Proteomes" id="UP000654075">
    <property type="component" value="Unassembled WGS sequence"/>
</dbReference>
<comment type="catalytic activity">
    <reaction evidence="8 11">
        <text>L-glutamate + NH4(+) + ATP = L-glutamine + ADP + phosphate + H(+)</text>
        <dbReference type="Rhea" id="RHEA:16169"/>
        <dbReference type="ChEBI" id="CHEBI:15378"/>
        <dbReference type="ChEBI" id="CHEBI:28938"/>
        <dbReference type="ChEBI" id="CHEBI:29985"/>
        <dbReference type="ChEBI" id="CHEBI:30616"/>
        <dbReference type="ChEBI" id="CHEBI:43474"/>
        <dbReference type="ChEBI" id="CHEBI:58359"/>
        <dbReference type="ChEBI" id="CHEBI:456216"/>
        <dbReference type="EC" id="6.3.1.2"/>
    </reaction>
</comment>
<dbReference type="GO" id="GO:0004356">
    <property type="term" value="F:glutamine synthetase activity"/>
    <property type="evidence" value="ECO:0007669"/>
    <property type="project" value="UniProtKB-EC"/>
</dbReference>
<dbReference type="Pfam" id="PF08719">
    <property type="entry name" value="NADAR"/>
    <property type="match status" value="1"/>
</dbReference>
<dbReference type="Pfam" id="PF00120">
    <property type="entry name" value="Gln-synt_C"/>
    <property type="match status" value="1"/>
</dbReference>
<dbReference type="Gene3D" id="3.30.70.141">
    <property type="entry name" value="Nucleoside diphosphate kinase-like domain"/>
    <property type="match status" value="1"/>
</dbReference>
<keyword evidence="7 11" id="KW-0067">ATP-binding</keyword>
<dbReference type="InterPro" id="IPR037238">
    <property type="entry name" value="YbiA-like_sf"/>
</dbReference>
<organism evidence="15 16">
    <name type="scientific">Polarella glacialis</name>
    <name type="common">Dinoflagellate</name>
    <dbReference type="NCBI Taxonomy" id="89957"/>
    <lineage>
        <taxon>Eukaryota</taxon>
        <taxon>Sar</taxon>
        <taxon>Alveolata</taxon>
        <taxon>Dinophyceae</taxon>
        <taxon>Suessiales</taxon>
        <taxon>Suessiaceae</taxon>
        <taxon>Polarella</taxon>
    </lineage>
</organism>
<evidence type="ECO:0000256" key="7">
    <source>
        <dbReference type="ARBA" id="ARBA00022840"/>
    </source>
</evidence>
<keyword evidence="5 11" id="KW-0436">Ligase</keyword>
<evidence type="ECO:0000256" key="1">
    <source>
        <dbReference type="ARBA" id="ARBA00004496"/>
    </source>
</evidence>
<feature type="region of interest" description="Disordered" evidence="12">
    <location>
        <begin position="242"/>
        <end position="310"/>
    </location>
</feature>
<evidence type="ECO:0000259" key="13">
    <source>
        <dbReference type="PROSITE" id="PS51986"/>
    </source>
</evidence>
<evidence type="ECO:0000256" key="2">
    <source>
        <dbReference type="ARBA" id="ARBA00009897"/>
    </source>
</evidence>
<comment type="caution">
    <text evidence="15">The sequence shown here is derived from an EMBL/GenBank/DDBJ whole genome shotgun (WGS) entry which is preliminary data.</text>
</comment>
<dbReference type="NCBIfam" id="TIGR02464">
    <property type="entry name" value="ribofla_fusion"/>
    <property type="match status" value="1"/>
</dbReference>
<dbReference type="InterPro" id="IPR027302">
    <property type="entry name" value="Gln_synth_N_conserv_site"/>
</dbReference>
<dbReference type="CDD" id="cd15457">
    <property type="entry name" value="NADAR"/>
    <property type="match status" value="1"/>
</dbReference>
<feature type="compositionally biased region" description="Basic and acidic residues" evidence="12">
    <location>
        <begin position="251"/>
        <end position="285"/>
    </location>
</feature>
<evidence type="ECO:0000256" key="12">
    <source>
        <dbReference type="SAM" id="MobiDB-lite"/>
    </source>
</evidence>
<dbReference type="PROSITE" id="PS00180">
    <property type="entry name" value="GLNA_1"/>
    <property type="match status" value="1"/>
</dbReference>
<comment type="subcellular location">
    <subcellularLocation>
        <location evidence="1">Cytoplasm</location>
    </subcellularLocation>
</comment>
<dbReference type="SMART" id="SM01230">
    <property type="entry name" value="Gln-synt_C"/>
    <property type="match status" value="1"/>
</dbReference>
<dbReference type="InterPro" id="IPR036651">
    <property type="entry name" value="Gln_synt_N_sf"/>
</dbReference>
<protein>
    <recommendedName>
        <fullName evidence="3 11">Glutamine synthetase</fullName>
        <ecNumber evidence="3 11">6.3.1.2</ecNumber>
    </recommendedName>
</protein>
<evidence type="ECO:0000313" key="15">
    <source>
        <dbReference type="EMBL" id="CAE8623009.1"/>
    </source>
</evidence>
<evidence type="ECO:0000256" key="9">
    <source>
        <dbReference type="PROSITE-ProRule" id="PRU01330"/>
    </source>
</evidence>
<evidence type="ECO:0000256" key="5">
    <source>
        <dbReference type="ARBA" id="ARBA00022598"/>
    </source>
</evidence>
<dbReference type="SUPFAM" id="SSF55931">
    <property type="entry name" value="Glutamine synthetase/guanido kinase"/>
    <property type="match status" value="1"/>
</dbReference>
<name>A0A813GDC6_POLGL</name>
<dbReference type="Gene3D" id="3.30.590.10">
    <property type="entry name" value="Glutamine synthetase/guanido kinase, catalytic domain"/>
    <property type="match status" value="1"/>
</dbReference>
<reference evidence="15" key="1">
    <citation type="submission" date="2021-02" db="EMBL/GenBank/DDBJ databases">
        <authorList>
            <person name="Dougan E. K."/>
            <person name="Rhodes N."/>
            <person name="Thang M."/>
            <person name="Chan C."/>
        </authorList>
    </citation>
    <scope>NUCLEOTIDE SEQUENCE</scope>
</reference>
<proteinExistence type="inferred from homology"/>
<keyword evidence="4" id="KW-0963">Cytoplasm</keyword>